<organism evidence="2 3">
    <name type="scientific">Fermentimicrarchaeum limneticum</name>
    <dbReference type="NCBI Taxonomy" id="2795018"/>
    <lineage>
        <taxon>Archaea</taxon>
        <taxon>Candidatus Micrarchaeota</taxon>
        <taxon>Candidatus Fermentimicrarchaeales</taxon>
        <taxon>Candidatus Fermentimicrarchaeaceae</taxon>
        <taxon>Candidatus Fermentimicrarchaeum</taxon>
    </lineage>
</organism>
<accession>A0A7D6BPE4</accession>
<reference evidence="3" key="1">
    <citation type="submission" date="2020-07" db="EMBL/GenBank/DDBJ databases">
        <title>Metabolic diversity and evolutionary history of the archaeal phylum ###Micrarchaeota### uncovered from a freshwater lake metagenome.</title>
        <authorList>
            <person name="Kadnikov V.V."/>
            <person name="Savvichev A.S."/>
            <person name="Mardanov A.V."/>
            <person name="Beletsky A.V."/>
            <person name="Chupakov A.V."/>
            <person name="Kokryatskaya N.M."/>
            <person name="Pimenov N.V."/>
            <person name="Ravin N.V."/>
        </authorList>
    </citation>
    <scope>NUCLEOTIDE SEQUENCE [LARGE SCALE GENOMIC DNA]</scope>
</reference>
<gene>
    <name evidence="2" type="ORF">Sv326_1187</name>
</gene>
<name>A0A7D6BPE4_FERL1</name>
<dbReference type="InterPro" id="IPR005149">
    <property type="entry name" value="Tscrpt_reg_PadR_N"/>
</dbReference>
<feature type="domain" description="Transcription regulator PadR N-terminal" evidence="1">
    <location>
        <begin position="23"/>
        <end position="90"/>
    </location>
</feature>
<dbReference type="KEGG" id="flt:Sv326_1187"/>
<dbReference type="Pfam" id="PF03551">
    <property type="entry name" value="PadR"/>
    <property type="match status" value="1"/>
</dbReference>
<dbReference type="AlphaFoldDB" id="A0A7D6BPE4"/>
<evidence type="ECO:0000313" key="2">
    <source>
        <dbReference type="EMBL" id="QLJ53362.1"/>
    </source>
</evidence>
<sequence length="102" mass="12164">MEESKPMLRLKRTLTKGNLWLYILSELKRGRVYAYGLSKKIEKEFGWSHGLITSYVVLYKLENEGLISSEFEGRRKYYKITKKGSEELRKAKRYLQQLLNKL</sequence>
<dbReference type="EMBL" id="CP058998">
    <property type="protein sequence ID" value="QLJ53362.1"/>
    <property type="molecule type" value="Genomic_DNA"/>
</dbReference>
<dbReference type="PANTHER" id="PTHR43252">
    <property type="entry name" value="TRANSCRIPTIONAL REGULATOR YQJI"/>
    <property type="match status" value="1"/>
</dbReference>
<dbReference type="Proteomes" id="UP000510821">
    <property type="component" value="Chromosome"/>
</dbReference>
<dbReference type="SUPFAM" id="SSF46785">
    <property type="entry name" value="Winged helix' DNA-binding domain"/>
    <property type="match status" value="1"/>
</dbReference>
<proteinExistence type="predicted"/>
<dbReference type="Gene3D" id="1.10.10.10">
    <property type="entry name" value="Winged helix-like DNA-binding domain superfamily/Winged helix DNA-binding domain"/>
    <property type="match status" value="1"/>
</dbReference>
<evidence type="ECO:0000313" key="3">
    <source>
        <dbReference type="Proteomes" id="UP000510821"/>
    </source>
</evidence>
<evidence type="ECO:0000259" key="1">
    <source>
        <dbReference type="Pfam" id="PF03551"/>
    </source>
</evidence>
<protein>
    <submittedName>
        <fullName evidence="2">Transcriptional regulator, PadR family</fullName>
    </submittedName>
</protein>
<dbReference type="PANTHER" id="PTHR43252:SF2">
    <property type="entry name" value="TRANSCRIPTION REGULATOR, PADR-LIKE FAMILY"/>
    <property type="match status" value="1"/>
</dbReference>
<dbReference type="InterPro" id="IPR036390">
    <property type="entry name" value="WH_DNA-bd_sf"/>
</dbReference>
<dbReference type="InterPro" id="IPR036388">
    <property type="entry name" value="WH-like_DNA-bd_sf"/>
</dbReference>